<feature type="domain" description="Response regulatory" evidence="3">
    <location>
        <begin position="7"/>
        <end position="124"/>
    </location>
</feature>
<dbReference type="EMBL" id="JBHSQH010000001">
    <property type="protein sequence ID" value="MFC5971000.1"/>
    <property type="molecule type" value="Genomic_DNA"/>
</dbReference>
<dbReference type="Proteomes" id="UP001596099">
    <property type="component" value="Unassembled WGS sequence"/>
</dbReference>
<dbReference type="SMART" id="SM00448">
    <property type="entry name" value="REC"/>
    <property type="match status" value="1"/>
</dbReference>
<evidence type="ECO:0000313" key="5">
    <source>
        <dbReference type="Proteomes" id="UP001596099"/>
    </source>
</evidence>
<proteinExistence type="predicted"/>
<comment type="caution">
    <text evidence="4">The sequence shown here is derived from an EMBL/GenBank/DDBJ whole genome shotgun (WGS) entry which is preliminary data.</text>
</comment>
<gene>
    <name evidence="4" type="ORF">ACFPYI_06600</name>
</gene>
<evidence type="ECO:0000256" key="1">
    <source>
        <dbReference type="ARBA" id="ARBA00022553"/>
    </source>
</evidence>
<accession>A0ABD5RKJ8</accession>
<dbReference type="Gene3D" id="3.40.50.2300">
    <property type="match status" value="1"/>
</dbReference>
<keyword evidence="5" id="KW-1185">Reference proteome</keyword>
<dbReference type="InterPro" id="IPR011006">
    <property type="entry name" value="CheY-like_superfamily"/>
</dbReference>
<reference evidence="4 5" key="1">
    <citation type="journal article" date="2019" name="Int. J. Syst. Evol. Microbiol.">
        <title>The Global Catalogue of Microorganisms (GCM) 10K type strain sequencing project: providing services to taxonomists for standard genome sequencing and annotation.</title>
        <authorList>
            <consortium name="The Broad Institute Genomics Platform"/>
            <consortium name="The Broad Institute Genome Sequencing Center for Infectious Disease"/>
            <person name="Wu L."/>
            <person name="Ma J."/>
        </authorList>
    </citation>
    <scope>NUCLEOTIDE SEQUENCE [LARGE SCALE GENOMIC DNA]</scope>
    <source>
        <strain evidence="4 5">CGMCC 1.12543</strain>
    </source>
</reference>
<name>A0ABD5RKJ8_9EURY</name>
<dbReference type="PANTHER" id="PTHR44591">
    <property type="entry name" value="STRESS RESPONSE REGULATOR PROTEIN 1"/>
    <property type="match status" value="1"/>
</dbReference>
<sequence length="125" mass="13831">MSSNTIGILIVDDSDYMRSRLKNVLDDTRYYIVDEAPNGAWAVQKYKEHADEIDVILMDIVMRKANGVKATAAIKHIDPDARVLMCTSVGQRKKMKLAARAGADGYVTKPFDDDDIIEAIDGVLA</sequence>
<dbReference type="PANTHER" id="PTHR44591:SF20">
    <property type="entry name" value="PROTEIN PILH"/>
    <property type="match status" value="1"/>
</dbReference>
<dbReference type="InterPro" id="IPR001789">
    <property type="entry name" value="Sig_transdc_resp-reg_receiver"/>
</dbReference>
<protein>
    <submittedName>
        <fullName evidence="4">Response regulator</fullName>
    </submittedName>
</protein>
<evidence type="ECO:0000259" key="3">
    <source>
        <dbReference type="PROSITE" id="PS50110"/>
    </source>
</evidence>
<keyword evidence="1 2" id="KW-0597">Phosphoprotein</keyword>
<dbReference type="AlphaFoldDB" id="A0ABD5RKJ8"/>
<dbReference type="PROSITE" id="PS50110">
    <property type="entry name" value="RESPONSE_REGULATORY"/>
    <property type="match status" value="1"/>
</dbReference>
<feature type="modified residue" description="4-aspartylphosphate" evidence="2">
    <location>
        <position position="59"/>
    </location>
</feature>
<organism evidence="4 5">
    <name type="scientific">Halomarina salina</name>
    <dbReference type="NCBI Taxonomy" id="1872699"/>
    <lineage>
        <taxon>Archaea</taxon>
        <taxon>Methanobacteriati</taxon>
        <taxon>Methanobacteriota</taxon>
        <taxon>Stenosarchaea group</taxon>
        <taxon>Halobacteria</taxon>
        <taxon>Halobacteriales</taxon>
        <taxon>Natronomonadaceae</taxon>
        <taxon>Halomarina</taxon>
    </lineage>
</organism>
<evidence type="ECO:0000313" key="4">
    <source>
        <dbReference type="EMBL" id="MFC5971000.1"/>
    </source>
</evidence>
<dbReference type="Pfam" id="PF00072">
    <property type="entry name" value="Response_reg"/>
    <property type="match status" value="1"/>
</dbReference>
<evidence type="ECO:0000256" key="2">
    <source>
        <dbReference type="PROSITE-ProRule" id="PRU00169"/>
    </source>
</evidence>
<dbReference type="RefSeq" id="WP_247413914.1">
    <property type="nucleotide sequence ID" value="NZ_JALLGW010000001.1"/>
</dbReference>
<dbReference type="InterPro" id="IPR050595">
    <property type="entry name" value="Bact_response_regulator"/>
</dbReference>
<dbReference type="SUPFAM" id="SSF52172">
    <property type="entry name" value="CheY-like"/>
    <property type="match status" value="1"/>
</dbReference>